<evidence type="ECO:0000256" key="5">
    <source>
        <dbReference type="ARBA" id="ARBA00022833"/>
    </source>
</evidence>
<evidence type="ECO:0000259" key="9">
    <source>
        <dbReference type="PROSITE" id="PS50157"/>
    </source>
</evidence>
<feature type="domain" description="C2H2-type" evidence="9">
    <location>
        <begin position="117"/>
        <end position="145"/>
    </location>
</feature>
<dbReference type="PANTHER" id="PTHR24390">
    <property type="entry name" value="ZINC FINGER PROTEIN"/>
    <property type="match status" value="1"/>
</dbReference>
<protein>
    <submittedName>
        <fullName evidence="10">B-cell lymphoma 6 protein</fullName>
    </submittedName>
</protein>
<sequence length="146" mass="16067">MVIILQGDVLLPSTLNDAVCHVCGQNFLGNNRKNNLKQHLAIHSGLRPFRCHVCPLTFGCSYLGEGAVLAVPWRDEAEGGEGSSVCGVCGREFRGRKSQRTFNLKQHLSIHAGLRPFQCPLCTQAFNRKSHLKGHLLARHGTTLPQ</sequence>
<dbReference type="Proteomes" id="UP000283509">
    <property type="component" value="Unassembled WGS sequence"/>
</dbReference>
<evidence type="ECO:0000256" key="2">
    <source>
        <dbReference type="ARBA" id="ARBA00022723"/>
    </source>
</evidence>
<dbReference type="GO" id="GO:0003700">
    <property type="term" value="F:DNA-binding transcription factor activity"/>
    <property type="evidence" value="ECO:0007669"/>
    <property type="project" value="TreeGrafter"/>
</dbReference>
<evidence type="ECO:0000256" key="7">
    <source>
        <dbReference type="ARBA" id="ARBA00023242"/>
    </source>
</evidence>
<keyword evidence="5" id="KW-0862">Zinc</keyword>
<dbReference type="PANTHER" id="PTHR24390:SF159">
    <property type="entry name" value="GROWTH FACTOR INDEPENDENT 1 TRANSCRIPTIONAL REPRESSOR"/>
    <property type="match status" value="1"/>
</dbReference>
<evidence type="ECO:0000313" key="11">
    <source>
        <dbReference type="Proteomes" id="UP000283509"/>
    </source>
</evidence>
<dbReference type="AlphaFoldDB" id="A0A423TL11"/>
<reference evidence="10 11" key="2">
    <citation type="submission" date="2019-01" db="EMBL/GenBank/DDBJ databases">
        <title>The decoding of complex shrimp genome reveals the adaptation for benthos swimmer, frequently molting mechanism and breeding impact on genome.</title>
        <authorList>
            <person name="Sun Y."/>
            <person name="Gao Y."/>
            <person name="Yu Y."/>
        </authorList>
    </citation>
    <scope>NUCLEOTIDE SEQUENCE [LARGE SCALE GENOMIC DNA]</scope>
    <source>
        <tissue evidence="10">Muscle</tissue>
    </source>
</reference>
<dbReference type="OrthoDB" id="6376466at2759"/>
<gene>
    <name evidence="10" type="ORF">C7M84_004223</name>
</gene>
<dbReference type="SMART" id="SM00355">
    <property type="entry name" value="ZnF_C2H2"/>
    <property type="match status" value="3"/>
</dbReference>
<keyword evidence="4 8" id="KW-0863">Zinc-finger</keyword>
<dbReference type="InterPro" id="IPR013087">
    <property type="entry name" value="Znf_C2H2_type"/>
</dbReference>
<dbReference type="EMBL" id="QCYY01001564">
    <property type="protein sequence ID" value="ROT77142.1"/>
    <property type="molecule type" value="Genomic_DNA"/>
</dbReference>
<evidence type="ECO:0000256" key="8">
    <source>
        <dbReference type="PROSITE-ProRule" id="PRU00042"/>
    </source>
</evidence>
<accession>A0A423TL11</accession>
<keyword evidence="3" id="KW-0677">Repeat</keyword>
<dbReference type="PROSITE" id="PS50157">
    <property type="entry name" value="ZINC_FINGER_C2H2_2"/>
    <property type="match status" value="1"/>
</dbReference>
<evidence type="ECO:0000256" key="4">
    <source>
        <dbReference type="ARBA" id="ARBA00022771"/>
    </source>
</evidence>
<evidence type="ECO:0000256" key="6">
    <source>
        <dbReference type="ARBA" id="ARBA00023125"/>
    </source>
</evidence>
<comment type="subcellular location">
    <subcellularLocation>
        <location evidence="1">Nucleus</location>
    </subcellularLocation>
</comment>
<dbReference type="InterPro" id="IPR036236">
    <property type="entry name" value="Znf_C2H2_sf"/>
</dbReference>
<evidence type="ECO:0000256" key="1">
    <source>
        <dbReference type="ARBA" id="ARBA00004123"/>
    </source>
</evidence>
<evidence type="ECO:0000313" key="10">
    <source>
        <dbReference type="EMBL" id="ROT77142.1"/>
    </source>
</evidence>
<keyword evidence="2" id="KW-0479">Metal-binding</keyword>
<dbReference type="SUPFAM" id="SSF57667">
    <property type="entry name" value="beta-beta-alpha zinc fingers"/>
    <property type="match status" value="2"/>
</dbReference>
<name>A0A423TL11_PENVA</name>
<organism evidence="10 11">
    <name type="scientific">Penaeus vannamei</name>
    <name type="common">Whiteleg shrimp</name>
    <name type="synonym">Litopenaeus vannamei</name>
    <dbReference type="NCBI Taxonomy" id="6689"/>
    <lineage>
        <taxon>Eukaryota</taxon>
        <taxon>Metazoa</taxon>
        <taxon>Ecdysozoa</taxon>
        <taxon>Arthropoda</taxon>
        <taxon>Crustacea</taxon>
        <taxon>Multicrustacea</taxon>
        <taxon>Malacostraca</taxon>
        <taxon>Eumalacostraca</taxon>
        <taxon>Eucarida</taxon>
        <taxon>Decapoda</taxon>
        <taxon>Dendrobranchiata</taxon>
        <taxon>Penaeoidea</taxon>
        <taxon>Penaeidae</taxon>
        <taxon>Penaeus</taxon>
    </lineage>
</organism>
<keyword evidence="11" id="KW-1185">Reference proteome</keyword>
<keyword evidence="6" id="KW-0238">DNA-binding</keyword>
<dbReference type="PROSITE" id="PS00028">
    <property type="entry name" value="ZINC_FINGER_C2H2_1"/>
    <property type="match status" value="1"/>
</dbReference>
<dbReference type="GO" id="GO:0005634">
    <property type="term" value="C:nucleus"/>
    <property type="evidence" value="ECO:0007669"/>
    <property type="project" value="UniProtKB-SubCell"/>
</dbReference>
<dbReference type="Pfam" id="PF13894">
    <property type="entry name" value="zf-C2H2_4"/>
    <property type="match status" value="1"/>
</dbReference>
<proteinExistence type="predicted"/>
<evidence type="ECO:0000256" key="3">
    <source>
        <dbReference type="ARBA" id="ARBA00022737"/>
    </source>
</evidence>
<comment type="caution">
    <text evidence="10">The sequence shown here is derived from an EMBL/GenBank/DDBJ whole genome shotgun (WGS) entry which is preliminary data.</text>
</comment>
<dbReference type="STRING" id="6689.A0A423TL11"/>
<dbReference type="GO" id="GO:0006357">
    <property type="term" value="P:regulation of transcription by RNA polymerase II"/>
    <property type="evidence" value="ECO:0007669"/>
    <property type="project" value="TreeGrafter"/>
</dbReference>
<dbReference type="GO" id="GO:0008270">
    <property type="term" value="F:zinc ion binding"/>
    <property type="evidence" value="ECO:0007669"/>
    <property type="project" value="UniProtKB-KW"/>
</dbReference>
<reference evidence="10 11" key="1">
    <citation type="submission" date="2018-04" db="EMBL/GenBank/DDBJ databases">
        <authorList>
            <person name="Zhang X."/>
            <person name="Yuan J."/>
            <person name="Li F."/>
            <person name="Xiang J."/>
        </authorList>
    </citation>
    <scope>NUCLEOTIDE SEQUENCE [LARGE SCALE GENOMIC DNA]</scope>
    <source>
        <tissue evidence="10">Muscle</tissue>
    </source>
</reference>
<dbReference type="Gene3D" id="3.30.160.60">
    <property type="entry name" value="Classic Zinc Finger"/>
    <property type="match status" value="3"/>
</dbReference>
<keyword evidence="7" id="KW-0539">Nucleus</keyword>
<dbReference type="GO" id="GO:0000978">
    <property type="term" value="F:RNA polymerase II cis-regulatory region sequence-specific DNA binding"/>
    <property type="evidence" value="ECO:0007669"/>
    <property type="project" value="TreeGrafter"/>
</dbReference>